<dbReference type="SMART" id="SM00867">
    <property type="entry name" value="YceI"/>
    <property type="match status" value="1"/>
</dbReference>
<feature type="domain" description="Lipid/polyisoprenoid-binding YceI-like" evidence="2">
    <location>
        <begin position="46"/>
        <end position="216"/>
    </location>
</feature>
<gene>
    <name evidence="3" type="ORF">A6F65_01591</name>
</gene>
<organism evidence="3 4">
    <name type="scientific">Paraurantiacibacter namhicola</name>
    <dbReference type="NCBI Taxonomy" id="645517"/>
    <lineage>
        <taxon>Bacteria</taxon>
        <taxon>Pseudomonadati</taxon>
        <taxon>Pseudomonadota</taxon>
        <taxon>Alphaproteobacteria</taxon>
        <taxon>Sphingomonadales</taxon>
        <taxon>Erythrobacteraceae</taxon>
        <taxon>Paraurantiacibacter</taxon>
    </lineage>
</organism>
<accession>A0A1C7D8T4</accession>
<sequence length="220" mass="22674">MRRTRLTLLSAALAIPAAALSVSAIGAQDAPALPGNANVADVMAGTYTADAGHSMVGWRVNHFGFNDYLGIFGDVSGTLEIDPANLSAAKVDVMIPIASVTVPSEGLKNHLLRAGKDGGSPDFFGPEPQAARFVSTSVMPTSGTRANIMGELTMNGVTVPVTVMAQFTGAGSNPMSGARTIGFEGEAFINRSDFGIDYALPVIGNNVALDISVAFEMPAE</sequence>
<dbReference type="KEGG" id="anh:A6F65_01591"/>
<feature type="chain" id="PRO_5008884442" description="Lipid/polyisoprenoid-binding YceI-like domain-containing protein" evidence="1">
    <location>
        <begin position="27"/>
        <end position="220"/>
    </location>
</feature>
<keyword evidence="1" id="KW-0732">Signal</keyword>
<protein>
    <recommendedName>
        <fullName evidence="2">Lipid/polyisoprenoid-binding YceI-like domain-containing protein</fullName>
    </recommendedName>
</protein>
<dbReference type="PATRIC" id="fig|645517.4.peg.1580"/>
<evidence type="ECO:0000313" key="3">
    <source>
        <dbReference type="EMBL" id="ANU07890.1"/>
    </source>
</evidence>
<dbReference type="EMBL" id="CP016545">
    <property type="protein sequence ID" value="ANU07890.1"/>
    <property type="molecule type" value="Genomic_DNA"/>
</dbReference>
<proteinExistence type="predicted"/>
<dbReference type="PANTHER" id="PTHR34406">
    <property type="entry name" value="PROTEIN YCEI"/>
    <property type="match status" value="1"/>
</dbReference>
<name>A0A1C7D8T4_9SPHN</name>
<dbReference type="Gene3D" id="2.40.128.110">
    <property type="entry name" value="Lipid/polyisoprenoid-binding, YceI-like"/>
    <property type="match status" value="1"/>
</dbReference>
<dbReference type="SUPFAM" id="SSF101874">
    <property type="entry name" value="YceI-like"/>
    <property type="match status" value="1"/>
</dbReference>
<dbReference type="AlphaFoldDB" id="A0A1C7D8T4"/>
<dbReference type="OrthoDB" id="9811006at2"/>
<evidence type="ECO:0000256" key="1">
    <source>
        <dbReference type="SAM" id="SignalP"/>
    </source>
</evidence>
<dbReference type="InterPro" id="IPR036761">
    <property type="entry name" value="TTHA0802/YceI-like_sf"/>
</dbReference>
<reference evidence="3 4" key="1">
    <citation type="submission" date="2016-07" db="EMBL/GenBank/DDBJ databases">
        <title>Complete genome sequence of Altererythrobacter namhicola JCM 16345T, containing esterase-encoding genes.</title>
        <authorList>
            <person name="Cheng H."/>
            <person name="Wu Y.-H."/>
            <person name="Jian S.-L."/>
            <person name="Huo Y.-Y."/>
            <person name="Wang C.-S."/>
            <person name="Xu X.-W."/>
        </authorList>
    </citation>
    <scope>NUCLEOTIDE SEQUENCE [LARGE SCALE GENOMIC DNA]</scope>
    <source>
        <strain evidence="3 4">JCM 16345</strain>
    </source>
</reference>
<dbReference type="InterPro" id="IPR007372">
    <property type="entry name" value="Lipid/polyisoprenoid-bd_YceI"/>
</dbReference>
<keyword evidence="4" id="KW-1185">Reference proteome</keyword>
<dbReference type="PANTHER" id="PTHR34406:SF1">
    <property type="entry name" value="PROTEIN YCEI"/>
    <property type="match status" value="1"/>
</dbReference>
<feature type="signal peptide" evidence="1">
    <location>
        <begin position="1"/>
        <end position="26"/>
    </location>
</feature>
<dbReference type="Proteomes" id="UP000092698">
    <property type="component" value="Chromosome"/>
</dbReference>
<evidence type="ECO:0000313" key="4">
    <source>
        <dbReference type="Proteomes" id="UP000092698"/>
    </source>
</evidence>
<evidence type="ECO:0000259" key="2">
    <source>
        <dbReference type="SMART" id="SM00867"/>
    </source>
</evidence>
<dbReference type="STRING" id="645517.A6F65_01591"/>
<dbReference type="RefSeq" id="WP_067787498.1">
    <property type="nucleotide sequence ID" value="NZ_CP016545.1"/>
</dbReference>
<dbReference type="Pfam" id="PF04264">
    <property type="entry name" value="YceI"/>
    <property type="match status" value="1"/>
</dbReference>